<comment type="caution">
    <text evidence="1">The sequence shown here is derived from an EMBL/GenBank/DDBJ whole genome shotgun (WGS) entry which is preliminary data.</text>
</comment>
<dbReference type="Proteomes" id="UP000335636">
    <property type="component" value="Unassembled WGS sequence"/>
</dbReference>
<protein>
    <submittedName>
        <fullName evidence="1">Uncharacterized protein</fullName>
    </submittedName>
</protein>
<evidence type="ECO:0000313" key="2">
    <source>
        <dbReference type="Proteomes" id="UP000335636"/>
    </source>
</evidence>
<reference evidence="1" key="1">
    <citation type="submission" date="2019-04" db="EMBL/GenBank/DDBJ databases">
        <authorList>
            <person name="Alioto T."/>
            <person name="Alioto T."/>
        </authorList>
    </citation>
    <scope>NUCLEOTIDE SEQUENCE [LARGE SCALE GENOMIC DNA]</scope>
</reference>
<sequence length="173" mass="19424">MWETDLTPHLCIVPFSSWAKKESLLPILCPSVMACWQDNRLPLFTDSLRESGGLREVHRRTPVTGRREGVPTVPTGSKFSDPFRCGGLTGEIRLRTKEESLKEPTSGRGKALTKSTRQDGQVTVNRFSVIDQFLSIHVTSGQSFVSSVYRSSDPDYGVYLSRPCTNLYLLDFH</sequence>
<organism evidence="1 2">
    <name type="scientific">Marmota monax</name>
    <name type="common">Woodchuck</name>
    <dbReference type="NCBI Taxonomy" id="9995"/>
    <lineage>
        <taxon>Eukaryota</taxon>
        <taxon>Metazoa</taxon>
        <taxon>Chordata</taxon>
        <taxon>Craniata</taxon>
        <taxon>Vertebrata</taxon>
        <taxon>Euteleostomi</taxon>
        <taxon>Mammalia</taxon>
        <taxon>Eutheria</taxon>
        <taxon>Euarchontoglires</taxon>
        <taxon>Glires</taxon>
        <taxon>Rodentia</taxon>
        <taxon>Sciuromorpha</taxon>
        <taxon>Sciuridae</taxon>
        <taxon>Xerinae</taxon>
        <taxon>Marmotini</taxon>
        <taxon>Marmota</taxon>
    </lineage>
</organism>
<gene>
    <name evidence="1" type="ORF">MONAX_5E029789</name>
</gene>
<keyword evidence="2" id="KW-1185">Reference proteome</keyword>
<dbReference type="AlphaFoldDB" id="A0A5E4CAE2"/>
<accession>A0A5E4CAE2</accession>
<dbReference type="EMBL" id="CABDUW010001122">
    <property type="protein sequence ID" value="VTJ78788.1"/>
    <property type="molecule type" value="Genomic_DNA"/>
</dbReference>
<proteinExistence type="predicted"/>
<name>A0A5E4CAE2_MARMO</name>
<evidence type="ECO:0000313" key="1">
    <source>
        <dbReference type="EMBL" id="VTJ78788.1"/>
    </source>
</evidence>